<accession>M4ITS4</accession>
<evidence type="ECO:0000256" key="1">
    <source>
        <dbReference type="ARBA" id="ARBA00023239"/>
    </source>
</evidence>
<dbReference type="EMBL" id="KC153978">
    <property type="protein sequence ID" value="AGA63895.1"/>
    <property type="molecule type" value="Genomic_DNA"/>
</dbReference>
<dbReference type="Gene3D" id="2.40.128.20">
    <property type="match status" value="1"/>
</dbReference>
<gene>
    <name evidence="2" type="primary">ycf58</name>
</gene>
<protein>
    <submittedName>
        <fullName evidence="2">Conserved hypothetical plastid protein</fullName>
    </submittedName>
</protein>
<dbReference type="AlphaFoldDB" id="M4ITS4"/>
<dbReference type="RefSeq" id="YP_007878284.1">
    <property type="nucleotide sequence ID" value="NC_021075.1"/>
</dbReference>
<name>M4ITS4_CALTB</name>
<proteinExistence type="predicted"/>
<reference evidence="2" key="1">
    <citation type="journal article" date="2013" name="PLoS ONE">
        <title>Evolution of red algal plastid genomes: ancient architectures, introns, horizontal gene transfer, and taxonomic utility of plastid markers.</title>
        <authorList>
            <person name="Janouskovec J."/>
            <person name="Liu S.-L."/>
            <person name="Martone P.T."/>
            <person name="Carre W."/>
            <person name="Leblanc C."/>
            <person name="Collen J."/>
            <person name="Keeling P.J."/>
        </authorList>
    </citation>
    <scope>NUCLEOTIDE SEQUENCE</scope>
</reference>
<organism evidence="2">
    <name type="scientific">Calliarthron tuberculosum</name>
    <name type="common">Coralline red alga</name>
    <name type="synonym">Corallina tuberculosa</name>
    <dbReference type="NCBI Taxonomy" id="48942"/>
    <lineage>
        <taxon>Eukaryota</taxon>
        <taxon>Rhodophyta</taxon>
        <taxon>Florideophyceae</taxon>
        <taxon>Corallinophycidae</taxon>
        <taxon>Corallinales</taxon>
        <taxon>Corallinaceae</taxon>
        <taxon>Corallinoideae</taxon>
        <taxon>Calliarthron</taxon>
    </lineage>
</organism>
<dbReference type="Pfam" id="PF09367">
    <property type="entry name" value="CpeS"/>
    <property type="match status" value="1"/>
</dbReference>
<keyword evidence="2" id="KW-0150">Chloroplast</keyword>
<geneLocation type="chloroplast" evidence="2"/>
<keyword evidence="2" id="KW-0934">Plastid</keyword>
<keyword evidence="1" id="KW-0456">Lyase</keyword>
<evidence type="ECO:0000313" key="2">
    <source>
        <dbReference type="EMBL" id="AGA63895.1"/>
    </source>
</evidence>
<sequence>MNKILLINRMLGNWIVQSTTYSLFKKNIEASLNEIKWSLVEDKIQELAYRKQNIFPINSTNMKIYILEKETNHLQKKIYQIFLFEKKSKGYIVKLDYNFQILNQSIFYYNSENFLSVYYKSRNNIIIENIYFINDNLKVIKSIIKKNSKCIGICFSSEIRIN</sequence>
<dbReference type="GeneID" id="15329259"/>
<dbReference type="GO" id="GO:0016829">
    <property type="term" value="F:lyase activity"/>
    <property type="evidence" value="ECO:0007669"/>
    <property type="project" value="UniProtKB-KW"/>
</dbReference>
<dbReference type="InterPro" id="IPR012674">
    <property type="entry name" value="Calycin"/>
</dbReference>
<dbReference type="InterPro" id="IPR018536">
    <property type="entry name" value="CpcS/CpeS"/>
</dbReference>